<dbReference type="RefSeq" id="WP_200242718.1">
    <property type="nucleotide sequence ID" value="NZ_NRRY01000012.1"/>
</dbReference>
<name>A0A9X1B4E3_9GAMM</name>
<evidence type="ECO:0000256" key="1">
    <source>
        <dbReference type="SAM" id="Phobius"/>
    </source>
</evidence>
<proteinExistence type="predicted"/>
<feature type="transmembrane region" description="Helical" evidence="1">
    <location>
        <begin position="124"/>
        <end position="144"/>
    </location>
</feature>
<reference evidence="2 3" key="1">
    <citation type="journal article" date="2020" name="Microorganisms">
        <title>Osmotic Adaptation and Compatible Solute Biosynthesis of Phototrophic Bacteria as Revealed from Genome Analyses.</title>
        <authorList>
            <person name="Imhoff J.F."/>
            <person name="Rahn T."/>
            <person name="Kunzel S."/>
            <person name="Keller A."/>
            <person name="Neulinger S.C."/>
        </authorList>
    </citation>
    <scope>NUCLEOTIDE SEQUENCE [LARGE SCALE GENOMIC DNA]</scope>
    <source>
        <strain evidence="2 3">DSM 25653</strain>
    </source>
</reference>
<accession>A0A9X1B4E3</accession>
<dbReference type="InterPro" id="IPR054235">
    <property type="entry name" value="DUF6962"/>
</dbReference>
<protein>
    <submittedName>
        <fullName evidence="2">Uncharacterized protein</fullName>
    </submittedName>
</protein>
<dbReference type="Proteomes" id="UP001138768">
    <property type="component" value="Unassembled WGS sequence"/>
</dbReference>
<keyword evidence="3" id="KW-1185">Reference proteome</keyword>
<feature type="transmembrane region" description="Helical" evidence="1">
    <location>
        <begin position="151"/>
        <end position="169"/>
    </location>
</feature>
<feature type="transmembrane region" description="Helical" evidence="1">
    <location>
        <begin position="6"/>
        <end position="26"/>
    </location>
</feature>
<organism evidence="2 3">
    <name type="scientific">Lamprobacter modestohalophilus</name>
    <dbReference type="NCBI Taxonomy" id="1064514"/>
    <lineage>
        <taxon>Bacteria</taxon>
        <taxon>Pseudomonadati</taxon>
        <taxon>Pseudomonadota</taxon>
        <taxon>Gammaproteobacteria</taxon>
        <taxon>Chromatiales</taxon>
        <taxon>Chromatiaceae</taxon>
        <taxon>Lamprobacter</taxon>
    </lineage>
</organism>
<feature type="transmembrane region" description="Helical" evidence="1">
    <location>
        <begin position="71"/>
        <end position="91"/>
    </location>
</feature>
<keyword evidence="1" id="KW-0812">Transmembrane</keyword>
<keyword evidence="1" id="KW-1133">Transmembrane helix</keyword>
<feature type="transmembrane region" description="Helical" evidence="1">
    <location>
        <begin position="38"/>
        <end position="59"/>
    </location>
</feature>
<dbReference type="AlphaFoldDB" id="A0A9X1B4E3"/>
<dbReference type="Pfam" id="PF22285">
    <property type="entry name" value="DUF6962"/>
    <property type="match status" value="1"/>
</dbReference>
<evidence type="ECO:0000313" key="2">
    <source>
        <dbReference type="EMBL" id="MBK1618661.1"/>
    </source>
</evidence>
<sequence>MTDLALSASTNAILAVFIAFLAGLSFRSDQDRTSAAGLFAIYLLLGALANLLGTIHHGFIEGTGHAADVPLRTATRVVVALGVFSFLMSTARQFMSTLGLWISLAIGLAGLAFTIWVVATADNFLVLVAANSAVMLMTLALHLWGLRKGNGSWMMCVGIVLAIAASLLIPFDSQGIAGLGLYGTFHVALIPAVLFQYLGGRVLKRQVAELKPV</sequence>
<dbReference type="EMBL" id="NRRY01000012">
    <property type="protein sequence ID" value="MBK1618661.1"/>
    <property type="molecule type" value="Genomic_DNA"/>
</dbReference>
<comment type="caution">
    <text evidence="2">The sequence shown here is derived from an EMBL/GenBank/DDBJ whole genome shotgun (WGS) entry which is preliminary data.</text>
</comment>
<feature type="transmembrane region" description="Helical" evidence="1">
    <location>
        <begin position="175"/>
        <end position="195"/>
    </location>
</feature>
<gene>
    <name evidence="2" type="ORF">CKO42_09490</name>
</gene>
<feature type="transmembrane region" description="Helical" evidence="1">
    <location>
        <begin position="98"/>
        <end position="118"/>
    </location>
</feature>
<evidence type="ECO:0000313" key="3">
    <source>
        <dbReference type="Proteomes" id="UP001138768"/>
    </source>
</evidence>
<keyword evidence="1" id="KW-0472">Membrane</keyword>